<reference evidence="2 3" key="1">
    <citation type="journal article" date="2023" name="Plants (Basel)">
        <title>Bridging the Gap: Combining Genomics and Transcriptomics Approaches to Understand Stylosanthes scabra, an Orphan Legume from the Brazilian Caatinga.</title>
        <authorList>
            <person name="Ferreira-Neto J.R.C."/>
            <person name="da Silva M.D."/>
            <person name="Binneck E."/>
            <person name="de Melo N.F."/>
            <person name="da Silva R.H."/>
            <person name="de Melo A.L.T.M."/>
            <person name="Pandolfi V."/>
            <person name="Bustamante F.O."/>
            <person name="Brasileiro-Vidal A.C."/>
            <person name="Benko-Iseppon A.M."/>
        </authorList>
    </citation>
    <scope>NUCLEOTIDE SEQUENCE [LARGE SCALE GENOMIC DNA]</scope>
    <source>
        <tissue evidence="2">Leaves</tissue>
    </source>
</reference>
<evidence type="ECO:0000313" key="2">
    <source>
        <dbReference type="EMBL" id="MED6172475.1"/>
    </source>
</evidence>
<dbReference type="InterPro" id="IPR020103">
    <property type="entry name" value="PsdUridine_synth_cat_dom_sf"/>
</dbReference>
<evidence type="ECO:0000256" key="1">
    <source>
        <dbReference type="ARBA" id="ARBA00023235"/>
    </source>
</evidence>
<sequence length="144" mass="15858">MVSSSSPSSLLLLPPSKFSCCCSSSTETSTLSLPKWEPFLKKKVVMRVGYVGTDYRAIEKELETAIFKAGGIRDSNFGDLDKVKWSRSSRTDKGVHSLATMISFKMEIPDSAWKGDDDGIVLANCINSYLPPTIRVFSILPSKK</sequence>
<dbReference type="Gene3D" id="3.30.70.580">
    <property type="entry name" value="Pseudouridine synthase I, catalytic domain, N-terminal subdomain"/>
    <property type="match status" value="1"/>
</dbReference>
<keyword evidence="3" id="KW-1185">Reference proteome</keyword>
<name>A0ABU6VJ84_9FABA</name>
<organism evidence="2 3">
    <name type="scientific">Stylosanthes scabra</name>
    <dbReference type="NCBI Taxonomy" id="79078"/>
    <lineage>
        <taxon>Eukaryota</taxon>
        <taxon>Viridiplantae</taxon>
        <taxon>Streptophyta</taxon>
        <taxon>Embryophyta</taxon>
        <taxon>Tracheophyta</taxon>
        <taxon>Spermatophyta</taxon>
        <taxon>Magnoliopsida</taxon>
        <taxon>eudicotyledons</taxon>
        <taxon>Gunneridae</taxon>
        <taxon>Pentapetalae</taxon>
        <taxon>rosids</taxon>
        <taxon>fabids</taxon>
        <taxon>Fabales</taxon>
        <taxon>Fabaceae</taxon>
        <taxon>Papilionoideae</taxon>
        <taxon>50 kb inversion clade</taxon>
        <taxon>dalbergioids sensu lato</taxon>
        <taxon>Dalbergieae</taxon>
        <taxon>Pterocarpus clade</taxon>
        <taxon>Stylosanthes</taxon>
    </lineage>
</organism>
<accession>A0ABU6VJ84</accession>
<dbReference type="Proteomes" id="UP001341840">
    <property type="component" value="Unassembled WGS sequence"/>
</dbReference>
<dbReference type="PANTHER" id="PTHR11142">
    <property type="entry name" value="PSEUDOURIDYLATE SYNTHASE"/>
    <property type="match status" value="1"/>
</dbReference>
<keyword evidence="1" id="KW-0413">Isomerase</keyword>
<dbReference type="InterPro" id="IPR001406">
    <property type="entry name" value="PsdUridine_synth_TruA"/>
</dbReference>
<dbReference type="InterPro" id="IPR020094">
    <property type="entry name" value="TruA/RsuA/RluB/E/F_N"/>
</dbReference>
<dbReference type="PANTHER" id="PTHR11142:SF21">
    <property type="entry name" value="TRNA PSEUDOURIDINE SYNTHASE"/>
    <property type="match status" value="1"/>
</dbReference>
<evidence type="ECO:0000313" key="3">
    <source>
        <dbReference type="Proteomes" id="UP001341840"/>
    </source>
</evidence>
<dbReference type="SUPFAM" id="SSF55120">
    <property type="entry name" value="Pseudouridine synthase"/>
    <property type="match status" value="1"/>
</dbReference>
<gene>
    <name evidence="2" type="ORF">PIB30_050460</name>
</gene>
<proteinExistence type="predicted"/>
<comment type="caution">
    <text evidence="2">The sequence shown here is derived from an EMBL/GenBank/DDBJ whole genome shotgun (WGS) entry which is preliminary data.</text>
</comment>
<dbReference type="EMBL" id="JASCZI010151382">
    <property type="protein sequence ID" value="MED6172475.1"/>
    <property type="molecule type" value="Genomic_DNA"/>
</dbReference>
<evidence type="ECO:0008006" key="4">
    <source>
        <dbReference type="Google" id="ProtNLM"/>
    </source>
</evidence>
<protein>
    <recommendedName>
        <fullName evidence="4">tRNA pseudouridine synthase</fullName>
    </recommendedName>
</protein>